<evidence type="ECO:0000313" key="3">
    <source>
        <dbReference type="Proteomes" id="UP000234662"/>
    </source>
</evidence>
<dbReference type="AlphaFoldDB" id="A0A2I1R3B6"/>
<feature type="domain" description="Phosphoadenosine phosphosulphate reductase" evidence="1">
    <location>
        <begin position="43"/>
        <end position="218"/>
    </location>
</feature>
<dbReference type="Gene3D" id="3.40.50.620">
    <property type="entry name" value="HUPs"/>
    <property type="match status" value="1"/>
</dbReference>
<dbReference type="Proteomes" id="UP000234662">
    <property type="component" value="Unassembled WGS sequence"/>
</dbReference>
<dbReference type="InterPro" id="IPR014729">
    <property type="entry name" value="Rossmann-like_a/b/a_fold"/>
</dbReference>
<dbReference type="Pfam" id="PF01507">
    <property type="entry name" value="PAPS_reduct"/>
    <property type="match status" value="1"/>
</dbReference>
<dbReference type="GO" id="GO:0003824">
    <property type="term" value="F:catalytic activity"/>
    <property type="evidence" value="ECO:0007669"/>
    <property type="project" value="InterPro"/>
</dbReference>
<sequence length="270" mass="29793">MAGADGLDPGLDLTALRAVRGRRLDPTAVLAQIAKYRDRYGGMWVAWSGGKDSTVVVDLARRVDPEVPVVFYDCGLDFPETRTYLRDLADAWDLNLHVVPTEPDLLTLLVAAGDFDPTAPTRHLVEVDMRQAMITVPAARAHAMFGPANLWGVRSSESGGRRHLYRTQAARNGDDSPRGMVRRGGGTTSFGPIWNWSTEQVWTYAAARDIPPNPLYAKLASLGADTHTARVNAMIDPTRLDNGHITRLAAGWPDIYHRLVEVLPRLAQYR</sequence>
<dbReference type="PANTHER" id="PTHR43196:SF2">
    <property type="entry name" value="PHOSPHOADENOSINE PHOSPHOSULFATE REDUCTASE"/>
    <property type="match status" value="1"/>
</dbReference>
<proteinExistence type="predicted"/>
<comment type="caution">
    <text evidence="2">The sequence shown here is derived from an EMBL/GenBank/DDBJ whole genome shotgun (WGS) entry which is preliminary data.</text>
</comment>
<evidence type="ECO:0000313" key="2">
    <source>
        <dbReference type="EMBL" id="PKZ63599.1"/>
    </source>
</evidence>
<protein>
    <submittedName>
        <fullName evidence="2">Phosphoadenosine phosphosulfate reductase</fullName>
    </submittedName>
</protein>
<dbReference type="InterPro" id="IPR050128">
    <property type="entry name" value="Sulfate_adenylyltrnsfr_sub2"/>
</dbReference>
<reference evidence="2 3" key="1">
    <citation type="submission" date="2017-12" db="EMBL/GenBank/DDBJ databases">
        <title>Phylogenetic diversity of female urinary microbiome.</title>
        <authorList>
            <person name="Thomas-White K."/>
            <person name="Wolfe A.J."/>
        </authorList>
    </citation>
    <scope>NUCLEOTIDE SEQUENCE [LARGE SCALE GENOMIC DNA]</scope>
    <source>
        <strain evidence="2 3">UMB0777</strain>
    </source>
</reference>
<dbReference type="PANTHER" id="PTHR43196">
    <property type="entry name" value="SULFATE ADENYLYLTRANSFERASE SUBUNIT 2"/>
    <property type="match status" value="1"/>
</dbReference>
<dbReference type="InterPro" id="IPR002500">
    <property type="entry name" value="PAPS_reduct_dom"/>
</dbReference>
<evidence type="ECO:0000259" key="1">
    <source>
        <dbReference type="Pfam" id="PF01507"/>
    </source>
</evidence>
<name>A0A2I1R3B6_9ACTN</name>
<accession>A0A2I1R3B6</accession>
<dbReference type="SUPFAM" id="SSF52402">
    <property type="entry name" value="Adenine nucleotide alpha hydrolases-like"/>
    <property type="match status" value="1"/>
</dbReference>
<dbReference type="EMBL" id="PKJC01000023">
    <property type="protein sequence ID" value="PKZ63599.1"/>
    <property type="molecule type" value="Genomic_DNA"/>
</dbReference>
<dbReference type="RefSeq" id="WP_101822129.1">
    <property type="nucleotide sequence ID" value="NZ_PKJC01000023.1"/>
</dbReference>
<gene>
    <name evidence="2" type="ORF">CYJ73_21305</name>
</gene>
<organism evidence="2 3">
    <name type="scientific">Gordonia terrae</name>
    <dbReference type="NCBI Taxonomy" id="2055"/>
    <lineage>
        <taxon>Bacteria</taxon>
        <taxon>Bacillati</taxon>
        <taxon>Actinomycetota</taxon>
        <taxon>Actinomycetes</taxon>
        <taxon>Mycobacteriales</taxon>
        <taxon>Gordoniaceae</taxon>
        <taxon>Gordonia</taxon>
    </lineage>
</organism>